<feature type="compositionally biased region" description="Polar residues" evidence="2">
    <location>
        <begin position="664"/>
        <end position="681"/>
    </location>
</feature>
<dbReference type="AlphaFoldDB" id="A0A7I9XX82"/>
<feature type="domain" description="Cell envelope-related transcriptional attenuator" evidence="4">
    <location>
        <begin position="268"/>
        <end position="441"/>
    </location>
</feature>
<sequence>MSDGHNATPGRGRAPHADGDGELTSRVPQRSPSAAPWERFSAQYSLATRERPALQVTPDGDYDHAEPGGCHTTGELTVAELIARVGGRSGIRPSRHHAAPDVEPLDSPGHGAHDPTPVAYSALVDTELFEPESPHRPHSTKQQDDVEQTTVLPTASERVPPVRIRRTSALQEPPPKPRRRRLVLLAGRVVAALLAVLALATTGGAWQWSTSKNHRLNTVSALDPNSRDVVDPNAQFGDENFLIVGVDSRAGANSQMGAGDTEDAGGARSDTVILVNIPANRKRVVAVSFPRDLAITPTRCEAWNPDTGAYGPLYDEKTRSYGPRYVYTETKLNSAYAFGGPKCLVKVIQKLSGLSINRFIAIDFVGFAKMVDALGGVEVCSTTPLKDYELGTVLAHAGRQVVDGRTALNYVRARQVTTEDNGDYGRIKRQQLFLSSLLRSLISKDTFFSLSKLNNVVNLFIGESYVDNVKTKDLVDLGQSVRGISAGHITFVTVPTTGETDADGNEPPRMADVRALFDAIINDDPLPKEHDQNAQTLGKAPAPKSTTSTPPQTGSTHSQEQVQAVTTAAQDITVQVSNSTTKSGLAATATRELKRYGFRVLAPDDYPSALKSTTVFFSPGNEQAAVTVASAFANSKVERVTGIGQVVQVVLGPDFSSVKAPAPSGSSVSVQIDRNSGSTPTKLPEDLTVTNAADTNCE</sequence>
<dbReference type="Proteomes" id="UP000465361">
    <property type="component" value="Unassembled WGS sequence"/>
</dbReference>
<dbReference type="NCBIfam" id="TIGR00350">
    <property type="entry name" value="lytR_cpsA_psr"/>
    <property type="match status" value="1"/>
</dbReference>
<evidence type="ECO:0000313" key="7">
    <source>
        <dbReference type="Proteomes" id="UP000465361"/>
    </source>
</evidence>
<keyword evidence="3" id="KW-0472">Membrane</keyword>
<feature type="region of interest" description="Disordered" evidence="2">
    <location>
        <begin position="660"/>
        <end position="698"/>
    </location>
</feature>
<feature type="compositionally biased region" description="Polar residues" evidence="2">
    <location>
        <begin position="688"/>
        <end position="698"/>
    </location>
</feature>
<name>A0A7I9XX82_9MYCO</name>
<comment type="similarity">
    <text evidence="1">Belongs to the LytR/CpsA/Psr (LCP) family.</text>
</comment>
<reference evidence="6 7" key="1">
    <citation type="journal article" date="2019" name="Emerg. Microbes Infect.">
        <title>Comprehensive subspecies identification of 175 nontuberculous mycobacteria species based on 7547 genomic profiles.</title>
        <authorList>
            <person name="Matsumoto Y."/>
            <person name="Kinjo T."/>
            <person name="Motooka D."/>
            <person name="Nabeya D."/>
            <person name="Jung N."/>
            <person name="Uechi K."/>
            <person name="Horii T."/>
            <person name="Iida T."/>
            <person name="Fujita J."/>
            <person name="Nakamura S."/>
        </authorList>
    </citation>
    <scope>NUCLEOTIDE SEQUENCE [LARGE SCALE GENOMIC DNA]</scope>
    <source>
        <strain evidence="6 7">JCM 17322</strain>
    </source>
</reference>
<evidence type="ECO:0000259" key="5">
    <source>
        <dbReference type="Pfam" id="PF13399"/>
    </source>
</evidence>
<feature type="region of interest" description="Disordered" evidence="2">
    <location>
        <begin position="1"/>
        <end position="72"/>
    </location>
</feature>
<comment type="caution">
    <text evidence="6">The sequence shown here is derived from an EMBL/GenBank/DDBJ whole genome shotgun (WGS) entry which is preliminary data.</text>
</comment>
<dbReference type="Gene3D" id="3.40.630.190">
    <property type="entry name" value="LCP protein"/>
    <property type="match status" value="1"/>
</dbReference>
<evidence type="ECO:0000256" key="1">
    <source>
        <dbReference type="ARBA" id="ARBA00006068"/>
    </source>
</evidence>
<protein>
    <recommendedName>
        <fullName evidence="8">LytR family transcriptional regulator</fullName>
    </recommendedName>
</protein>
<dbReference type="EMBL" id="BLKW01000002">
    <property type="protein sequence ID" value="GFG74404.1"/>
    <property type="molecule type" value="Genomic_DNA"/>
</dbReference>
<dbReference type="PANTHER" id="PTHR33392">
    <property type="entry name" value="POLYISOPRENYL-TEICHOIC ACID--PEPTIDOGLYCAN TEICHOIC ACID TRANSFERASE TAGU"/>
    <property type="match status" value="1"/>
</dbReference>
<feature type="domain" description="LytR/CpsA/Psr regulator C-terminal" evidence="5">
    <location>
        <begin position="571"/>
        <end position="655"/>
    </location>
</feature>
<dbReference type="Pfam" id="PF13399">
    <property type="entry name" value="LytR_C"/>
    <property type="match status" value="1"/>
</dbReference>
<feature type="compositionally biased region" description="Low complexity" evidence="2">
    <location>
        <begin position="541"/>
        <end position="564"/>
    </location>
</feature>
<feature type="transmembrane region" description="Helical" evidence="3">
    <location>
        <begin position="182"/>
        <end position="208"/>
    </location>
</feature>
<feature type="region of interest" description="Disordered" evidence="2">
    <location>
        <begin position="90"/>
        <end position="114"/>
    </location>
</feature>
<keyword evidence="7" id="KW-1185">Reference proteome</keyword>
<dbReference type="InterPro" id="IPR004474">
    <property type="entry name" value="LytR_CpsA_psr"/>
</dbReference>
<dbReference type="InterPro" id="IPR050922">
    <property type="entry name" value="LytR/CpsA/Psr_CW_biosynth"/>
</dbReference>
<evidence type="ECO:0000256" key="3">
    <source>
        <dbReference type="SAM" id="Phobius"/>
    </source>
</evidence>
<dbReference type="PANTHER" id="PTHR33392:SF6">
    <property type="entry name" value="POLYISOPRENYL-TEICHOIC ACID--PEPTIDOGLYCAN TEICHOIC ACID TRANSFERASE TAGU"/>
    <property type="match status" value="1"/>
</dbReference>
<keyword evidence="3" id="KW-1133">Transmembrane helix</keyword>
<organism evidence="6 7">
    <name type="scientific">Mycobacterium botniense</name>
    <dbReference type="NCBI Taxonomy" id="84962"/>
    <lineage>
        <taxon>Bacteria</taxon>
        <taxon>Bacillati</taxon>
        <taxon>Actinomycetota</taxon>
        <taxon>Actinomycetes</taxon>
        <taxon>Mycobacteriales</taxon>
        <taxon>Mycobacteriaceae</taxon>
        <taxon>Mycobacterium</taxon>
    </lineage>
</organism>
<accession>A0A7I9XX82</accession>
<keyword evidence="3" id="KW-0812">Transmembrane</keyword>
<dbReference type="Pfam" id="PF03816">
    <property type="entry name" value="LytR_cpsA_psr"/>
    <property type="match status" value="1"/>
</dbReference>
<gene>
    <name evidence="6" type="ORF">MBOT_17690</name>
</gene>
<dbReference type="InterPro" id="IPR027381">
    <property type="entry name" value="LytR/CpsA/Psr_C"/>
</dbReference>
<proteinExistence type="inferred from homology"/>
<dbReference type="RefSeq" id="WP_163756135.1">
    <property type="nucleotide sequence ID" value="NZ_BLKW01000002.1"/>
</dbReference>
<evidence type="ECO:0000313" key="6">
    <source>
        <dbReference type="EMBL" id="GFG74404.1"/>
    </source>
</evidence>
<dbReference type="Gene3D" id="3.30.70.2390">
    <property type="match status" value="1"/>
</dbReference>
<evidence type="ECO:0000256" key="2">
    <source>
        <dbReference type="SAM" id="MobiDB-lite"/>
    </source>
</evidence>
<evidence type="ECO:0008006" key="8">
    <source>
        <dbReference type="Google" id="ProtNLM"/>
    </source>
</evidence>
<evidence type="ECO:0000259" key="4">
    <source>
        <dbReference type="Pfam" id="PF03816"/>
    </source>
</evidence>
<feature type="region of interest" description="Disordered" evidence="2">
    <location>
        <begin position="524"/>
        <end position="564"/>
    </location>
</feature>